<dbReference type="EMBL" id="ATBP01000003">
    <property type="protein sequence ID" value="ETR74580.1"/>
    <property type="molecule type" value="Genomic_DNA"/>
</dbReference>
<dbReference type="GO" id="GO:0000160">
    <property type="term" value="P:phosphorelay signal transduction system"/>
    <property type="evidence" value="ECO:0007669"/>
    <property type="project" value="UniProtKB-KW"/>
</dbReference>
<evidence type="ECO:0000256" key="3">
    <source>
        <dbReference type="ARBA" id="ARBA00022553"/>
    </source>
</evidence>
<feature type="modified residue" description="Phosphohistidine" evidence="10">
    <location>
        <position position="202"/>
    </location>
</feature>
<dbReference type="Pfam" id="PF00072">
    <property type="entry name" value="Response_reg"/>
    <property type="match status" value="1"/>
</dbReference>
<feature type="domain" description="Response regulatory" evidence="12">
    <location>
        <begin position="4"/>
        <end position="125"/>
    </location>
</feature>
<feature type="modified residue" description="4-aspartylphosphate" evidence="11">
    <location>
        <position position="55"/>
    </location>
</feature>
<dbReference type="InterPro" id="IPR008207">
    <property type="entry name" value="Sig_transdc_His_kin_Hpt_dom"/>
</dbReference>
<evidence type="ECO:0000256" key="11">
    <source>
        <dbReference type="PROSITE-ProRule" id="PRU00169"/>
    </source>
</evidence>
<comment type="subcellular location">
    <subcellularLocation>
        <location evidence="1">Cell membrane</location>
        <topology evidence="1">Multi-pass membrane protein</topology>
    </subcellularLocation>
</comment>
<evidence type="ECO:0000259" key="12">
    <source>
        <dbReference type="PROSITE" id="PS50110"/>
    </source>
</evidence>
<dbReference type="PANTHER" id="PTHR45339:SF1">
    <property type="entry name" value="HYBRID SIGNAL TRANSDUCTION HISTIDINE KINASE J"/>
    <property type="match status" value="1"/>
</dbReference>
<keyword evidence="7" id="KW-1133">Transmembrane helix</keyword>
<protein>
    <submittedName>
        <fullName evidence="14">Uncharacterized protein</fullName>
    </submittedName>
</protein>
<dbReference type="SUPFAM" id="SSF52172">
    <property type="entry name" value="CheY-like"/>
    <property type="match status" value="1"/>
</dbReference>
<dbReference type="PROSITE" id="PS50110">
    <property type="entry name" value="RESPONSE_REGULATORY"/>
    <property type="match status" value="1"/>
</dbReference>
<keyword evidence="5" id="KW-0547">Nucleotide-binding</keyword>
<keyword evidence="6" id="KW-0067">ATP-binding</keyword>
<dbReference type="CDD" id="cd00088">
    <property type="entry name" value="HPT"/>
    <property type="match status" value="1"/>
</dbReference>
<evidence type="ECO:0000256" key="8">
    <source>
        <dbReference type="ARBA" id="ARBA00023012"/>
    </source>
</evidence>
<dbReference type="GO" id="GO:0005886">
    <property type="term" value="C:plasma membrane"/>
    <property type="evidence" value="ECO:0007669"/>
    <property type="project" value="UniProtKB-SubCell"/>
</dbReference>
<proteinExistence type="predicted"/>
<evidence type="ECO:0000256" key="9">
    <source>
        <dbReference type="ARBA" id="ARBA00023136"/>
    </source>
</evidence>
<evidence type="ECO:0000256" key="4">
    <source>
        <dbReference type="ARBA" id="ARBA00022692"/>
    </source>
</evidence>
<organism evidence="14 15">
    <name type="scientific">Candidatus Magnetoglobus multicellularis str. Araruama</name>
    <dbReference type="NCBI Taxonomy" id="890399"/>
    <lineage>
        <taxon>Bacteria</taxon>
        <taxon>Pseudomonadati</taxon>
        <taxon>Thermodesulfobacteriota</taxon>
        <taxon>Desulfobacteria</taxon>
        <taxon>Desulfobacterales</taxon>
        <taxon>Desulfobacteraceae</taxon>
        <taxon>Candidatus Magnetoglobus</taxon>
    </lineage>
</organism>
<dbReference type="GO" id="GO:0004672">
    <property type="term" value="F:protein kinase activity"/>
    <property type="evidence" value="ECO:0007669"/>
    <property type="project" value="UniProtKB-ARBA"/>
</dbReference>
<evidence type="ECO:0000313" key="15">
    <source>
        <dbReference type="Proteomes" id="UP000189670"/>
    </source>
</evidence>
<dbReference type="GO" id="GO:0005524">
    <property type="term" value="F:ATP binding"/>
    <property type="evidence" value="ECO:0007669"/>
    <property type="project" value="UniProtKB-KW"/>
</dbReference>
<dbReference type="Proteomes" id="UP000189670">
    <property type="component" value="Unassembled WGS sequence"/>
</dbReference>
<keyword evidence="2" id="KW-1003">Cell membrane</keyword>
<feature type="domain" description="HPt" evidence="13">
    <location>
        <begin position="163"/>
        <end position="260"/>
    </location>
</feature>
<keyword evidence="9" id="KW-0472">Membrane</keyword>
<dbReference type="InterPro" id="IPR011006">
    <property type="entry name" value="CheY-like_superfamily"/>
</dbReference>
<dbReference type="InterPro" id="IPR001789">
    <property type="entry name" value="Sig_transdc_resp-reg_receiver"/>
</dbReference>
<dbReference type="PROSITE" id="PS50894">
    <property type="entry name" value="HPT"/>
    <property type="match status" value="1"/>
</dbReference>
<dbReference type="Gene3D" id="3.40.50.2300">
    <property type="match status" value="1"/>
</dbReference>
<evidence type="ECO:0000256" key="5">
    <source>
        <dbReference type="ARBA" id="ARBA00022741"/>
    </source>
</evidence>
<dbReference type="CDD" id="cd17546">
    <property type="entry name" value="REC_hyHK_CKI1_RcsC-like"/>
    <property type="match status" value="1"/>
</dbReference>
<dbReference type="Pfam" id="PF01627">
    <property type="entry name" value="Hpt"/>
    <property type="match status" value="1"/>
</dbReference>
<evidence type="ECO:0000256" key="1">
    <source>
        <dbReference type="ARBA" id="ARBA00004651"/>
    </source>
</evidence>
<comment type="caution">
    <text evidence="14">The sequence shown here is derived from an EMBL/GenBank/DDBJ whole genome shotgun (WGS) entry which is preliminary data.</text>
</comment>
<evidence type="ECO:0000256" key="6">
    <source>
        <dbReference type="ARBA" id="ARBA00022840"/>
    </source>
</evidence>
<dbReference type="PANTHER" id="PTHR45339">
    <property type="entry name" value="HYBRID SIGNAL TRANSDUCTION HISTIDINE KINASE J"/>
    <property type="match status" value="1"/>
</dbReference>
<evidence type="ECO:0000259" key="13">
    <source>
        <dbReference type="PROSITE" id="PS50894"/>
    </source>
</evidence>
<name>A0A1V1PIH1_9BACT</name>
<reference evidence="15" key="1">
    <citation type="submission" date="2012-11" db="EMBL/GenBank/DDBJ databases">
        <authorList>
            <person name="Lucero-Rivera Y.E."/>
            <person name="Tovar-Ramirez D."/>
        </authorList>
    </citation>
    <scope>NUCLEOTIDE SEQUENCE [LARGE SCALE GENOMIC DNA]</scope>
    <source>
        <strain evidence="15">Araruama</strain>
    </source>
</reference>
<dbReference type="InterPro" id="IPR036641">
    <property type="entry name" value="HPT_dom_sf"/>
</dbReference>
<dbReference type="Gene3D" id="1.20.120.160">
    <property type="entry name" value="HPT domain"/>
    <property type="match status" value="1"/>
</dbReference>
<dbReference type="SUPFAM" id="SSF47226">
    <property type="entry name" value="Histidine-containing phosphotransfer domain, HPT domain"/>
    <property type="match status" value="1"/>
</dbReference>
<evidence type="ECO:0000256" key="10">
    <source>
        <dbReference type="PROSITE-ProRule" id="PRU00110"/>
    </source>
</evidence>
<dbReference type="SMART" id="SM00448">
    <property type="entry name" value="REC"/>
    <property type="match status" value="1"/>
</dbReference>
<gene>
    <name evidence="14" type="ORF">OMM_00088</name>
</gene>
<evidence type="ECO:0000256" key="2">
    <source>
        <dbReference type="ARBA" id="ARBA00022475"/>
    </source>
</evidence>
<evidence type="ECO:0000256" key="7">
    <source>
        <dbReference type="ARBA" id="ARBA00022989"/>
    </source>
</evidence>
<sequence>MTGKILLVEDNKINQEVAQELLQLSGFQVYIAGNGKQALDLYVNQTEKYDAILMDIQMPVLDGYAATKRIRHHESEQSRLPVPIIAMTAHAMTGEKARCLSAGMNDYTTKPIDPDILIQTLCRWIPHLKNSFVPKTQSAVQTLLTTTYPGLNIANGLARVSNQEDTYLSILKSFVHDFSDCATQIIQEYENQFYDQVKRLVHTLKGVSGNIGAGYILNTCCDIEILLKNQEYHSVEKHLQSLEMNLTDTINAIQSIVQSEKEKKFLNLTQLTIP</sequence>
<keyword evidence="8" id="KW-0902">Two-component regulatory system</keyword>
<evidence type="ECO:0000313" key="14">
    <source>
        <dbReference type="EMBL" id="ETR74580.1"/>
    </source>
</evidence>
<keyword evidence="4" id="KW-0812">Transmembrane</keyword>
<accession>A0A1V1PIH1</accession>
<dbReference type="AlphaFoldDB" id="A0A1V1PIH1"/>
<keyword evidence="3 11" id="KW-0597">Phosphoprotein</keyword>